<accession>A0A6C0LHE2</accession>
<dbReference type="EMBL" id="MN740498">
    <property type="protein sequence ID" value="QHU29907.1"/>
    <property type="molecule type" value="Genomic_DNA"/>
</dbReference>
<reference evidence="1" key="1">
    <citation type="journal article" date="2020" name="Nature">
        <title>Giant virus diversity and host interactions through global metagenomics.</title>
        <authorList>
            <person name="Schulz F."/>
            <person name="Roux S."/>
            <person name="Paez-Espino D."/>
            <person name="Jungbluth S."/>
            <person name="Walsh D.A."/>
            <person name="Denef V.J."/>
            <person name="McMahon K.D."/>
            <person name="Konstantinidis K.T."/>
            <person name="Eloe-Fadrosh E.A."/>
            <person name="Kyrpides N.C."/>
            <person name="Woyke T."/>
        </authorList>
    </citation>
    <scope>NUCLEOTIDE SEQUENCE</scope>
    <source>
        <strain evidence="1">GVMAG-M-3300027810-10</strain>
    </source>
</reference>
<protein>
    <submittedName>
        <fullName evidence="1">Uncharacterized protein</fullName>
    </submittedName>
</protein>
<organism evidence="1">
    <name type="scientific">viral metagenome</name>
    <dbReference type="NCBI Taxonomy" id="1070528"/>
    <lineage>
        <taxon>unclassified sequences</taxon>
        <taxon>metagenomes</taxon>
        <taxon>organismal metagenomes</taxon>
    </lineage>
</organism>
<proteinExistence type="predicted"/>
<sequence length="320" mass="37833">MINVNVSDIIAFRNTSRNENDEMNKKRESIIVCLLNKAIPDDYFNDKEYASQWTELRDALNLYIHNDLNIDLLCEYKAILRAGRKYNYDFMIITENNAQYNIEFKFNASKVDDTPQFVSPMRPSQYLDSSYESYFWEKYLHELCKIANHTCPIEKDYLDQIHNNSPICTKPLQDLYYQGCRSSSKYTGDEKAILFYTYSNMVSKESITYFIENNNLDINKLTNYLQETQKDKIYMMYKDGKFYKEEVDMDKYMIVSYVKESSKYRYLCITKMGVELTILLRWKNGNGIAFPAFQISTKKNKAVMEAKENMNIVDISLNNN</sequence>
<evidence type="ECO:0000313" key="1">
    <source>
        <dbReference type="EMBL" id="QHU29907.1"/>
    </source>
</evidence>
<name>A0A6C0LHE2_9ZZZZ</name>
<dbReference type="AlphaFoldDB" id="A0A6C0LHE2"/>